<evidence type="ECO:0000313" key="2">
    <source>
        <dbReference type="Proteomes" id="UP000887226"/>
    </source>
</evidence>
<proteinExistence type="predicted"/>
<dbReference type="Proteomes" id="UP000887226">
    <property type="component" value="Unassembled WGS sequence"/>
</dbReference>
<keyword evidence="2" id="KW-1185">Reference proteome</keyword>
<dbReference type="EMBL" id="MU253766">
    <property type="protein sequence ID" value="KAG9247676.1"/>
    <property type="molecule type" value="Genomic_DNA"/>
</dbReference>
<gene>
    <name evidence="1" type="ORF">BJ878DRAFT_153647</name>
</gene>
<sequence length="237" mass="26441">MPVNVRGNWMNYPSNSKNTNTTVSVQLSGAAPPACPGDYSPCRAVTEALIPAIHSWDAILPRSPHRNSVHYQPREECCRATLSQIPPPQHQLLQRLRMQQLVPPTLAFKLMHESIYFHLGKSALRPHRGQVLGTRVAARGAGAAGRLAARLWCSGVGAGALEQEERDHLTECKEYEWRQCDKGFGKSRWVALRAEVEGLNGEQDMRALQRRGTELKLRRVAVEFDKLDAINGGLLDY</sequence>
<name>A0A9P7Z985_9HELO</name>
<protein>
    <submittedName>
        <fullName evidence="1">Uncharacterized protein</fullName>
    </submittedName>
</protein>
<reference evidence="1" key="1">
    <citation type="journal article" date="2021" name="IMA Fungus">
        <title>Genomic characterization of three marine fungi, including Emericellopsis atlantica sp. nov. with signatures of a generalist lifestyle and marine biomass degradation.</title>
        <authorList>
            <person name="Hagestad O.C."/>
            <person name="Hou L."/>
            <person name="Andersen J.H."/>
            <person name="Hansen E.H."/>
            <person name="Altermark B."/>
            <person name="Li C."/>
            <person name="Kuhnert E."/>
            <person name="Cox R.J."/>
            <person name="Crous P.W."/>
            <person name="Spatafora J.W."/>
            <person name="Lail K."/>
            <person name="Amirebrahimi M."/>
            <person name="Lipzen A."/>
            <person name="Pangilinan J."/>
            <person name="Andreopoulos W."/>
            <person name="Hayes R.D."/>
            <person name="Ng V."/>
            <person name="Grigoriev I.V."/>
            <person name="Jackson S.A."/>
            <person name="Sutton T.D.S."/>
            <person name="Dobson A.D.W."/>
            <person name="Rama T."/>
        </authorList>
    </citation>
    <scope>NUCLEOTIDE SEQUENCE</scope>
    <source>
        <strain evidence="1">TRa3180A</strain>
    </source>
</reference>
<dbReference type="AlphaFoldDB" id="A0A9P7Z985"/>
<organism evidence="1 2">
    <name type="scientific">Calycina marina</name>
    <dbReference type="NCBI Taxonomy" id="1763456"/>
    <lineage>
        <taxon>Eukaryota</taxon>
        <taxon>Fungi</taxon>
        <taxon>Dikarya</taxon>
        <taxon>Ascomycota</taxon>
        <taxon>Pezizomycotina</taxon>
        <taxon>Leotiomycetes</taxon>
        <taxon>Helotiales</taxon>
        <taxon>Pezizellaceae</taxon>
        <taxon>Calycina</taxon>
    </lineage>
</organism>
<accession>A0A9P7Z985</accession>
<comment type="caution">
    <text evidence="1">The sequence shown here is derived from an EMBL/GenBank/DDBJ whole genome shotgun (WGS) entry which is preliminary data.</text>
</comment>
<evidence type="ECO:0000313" key="1">
    <source>
        <dbReference type="EMBL" id="KAG9247676.1"/>
    </source>
</evidence>